<evidence type="ECO:0000313" key="1">
    <source>
        <dbReference type="EMBL" id="JAD49125.1"/>
    </source>
</evidence>
<dbReference type="EMBL" id="GBRH01248770">
    <property type="protein sequence ID" value="JAD49125.1"/>
    <property type="molecule type" value="Transcribed_RNA"/>
</dbReference>
<accession>A0A0A9AJP6</accession>
<dbReference type="AlphaFoldDB" id="A0A0A9AJP6"/>
<organism evidence="1">
    <name type="scientific">Arundo donax</name>
    <name type="common">Giant reed</name>
    <name type="synonym">Donax arundinaceus</name>
    <dbReference type="NCBI Taxonomy" id="35708"/>
    <lineage>
        <taxon>Eukaryota</taxon>
        <taxon>Viridiplantae</taxon>
        <taxon>Streptophyta</taxon>
        <taxon>Embryophyta</taxon>
        <taxon>Tracheophyta</taxon>
        <taxon>Spermatophyta</taxon>
        <taxon>Magnoliopsida</taxon>
        <taxon>Liliopsida</taxon>
        <taxon>Poales</taxon>
        <taxon>Poaceae</taxon>
        <taxon>PACMAD clade</taxon>
        <taxon>Arundinoideae</taxon>
        <taxon>Arundineae</taxon>
        <taxon>Arundo</taxon>
    </lineage>
</organism>
<protein>
    <submittedName>
        <fullName evidence="1">Uncharacterized protein</fullName>
    </submittedName>
</protein>
<reference evidence="1" key="2">
    <citation type="journal article" date="2015" name="Data Brief">
        <title>Shoot transcriptome of the giant reed, Arundo donax.</title>
        <authorList>
            <person name="Barrero R.A."/>
            <person name="Guerrero F.D."/>
            <person name="Moolhuijzen P."/>
            <person name="Goolsby J.A."/>
            <person name="Tidwell J."/>
            <person name="Bellgard S.E."/>
            <person name="Bellgard M.I."/>
        </authorList>
    </citation>
    <scope>NUCLEOTIDE SEQUENCE</scope>
    <source>
        <tissue evidence="1">Shoot tissue taken approximately 20 cm above the soil surface</tissue>
    </source>
</reference>
<name>A0A0A9AJP6_ARUDO</name>
<reference evidence="1" key="1">
    <citation type="submission" date="2014-09" db="EMBL/GenBank/DDBJ databases">
        <authorList>
            <person name="Magalhaes I.L.F."/>
            <person name="Oliveira U."/>
            <person name="Santos F.R."/>
            <person name="Vidigal T.H.D.A."/>
            <person name="Brescovit A.D."/>
            <person name="Santos A.J."/>
        </authorList>
    </citation>
    <scope>NUCLEOTIDE SEQUENCE</scope>
    <source>
        <tissue evidence="1">Shoot tissue taken approximately 20 cm above the soil surface</tissue>
    </source>
</reference>
<sequence length="35" mass="4201">MRCGFSTTRHKEENVSLDRQVVLQKDTFRYLESIL</sequence>
<proteinExistence type="predicted"/>